<evidence type="ECO:0000256" key="1">
    <source>
        <dbReference type="ARBA" id="ARBA00022801"/>
    </source>
</evidence>
<dbReference type="SUPFAM" id="SSF53474">
    <property type="entry name" value="alpha/beta-Hydrolases"/>
    <property type="match status" value="1"/>
</dbReference>
<dbReference type="PANTHER" id="PTHR48081">
    <property type="entry name" value="AB HYDROLASE SUPERFAMILY PROTEIN C4A8.06C"/>
    <property type="match status" value="1"/>
</dbReference>
<dbReference type="EMBL" id="KV745215">
    <property type="protein sequence ID" value="OCK76398.1"/>
    <property type="molecule type" value="Genomic_DNA"/>
</dbReference>
<evidence type="ECO:0000259" key="2">
    <source>
        <dbReference type="Pfam" id="PF07859"/>
    </source>
</evidence>
<dbReference type="InterPro" id="IPR029058">
    <property type="entry name" value="AB_hydrolase_fold"/>
</dbReference>
<dbReference type="Proteomes" id="UP000250266">
    <property type="component" value="Unassembled WGS sequence"/>
</dbReference>
<gene>
    <name evidence="3" type="ORF">K432DRAFT_408209</name>
</gene>
<evidence type="ECO:0000313" key="3">
    <source>
        <dbReference type="EMBL" id="OCK76398.1"/>
    </source>
</evidence>
<dbReference type="InterPro" id="IPR013094">
    <property type="entry name" value="AB_hydrolase_3"/>
</dbReference>
<proteinExistence type="predicted"/>
<keyword evidence="4" id="KW-1185">Reference proteome</keyword>
<feature type="domain" description="Alpha/beta hydrolase fold-3" evidence="2">
    <location>
        <begin position="86"/>
        <end position="292"/>
    </location>
</feature>
<dbReference type="GO" id="GO:0016787">
    <property type="term" value="F:hydrolase activity"/>
    <property type="evidence" value="ECO:0007669"/>
    <property type="project" value="UniProtKB-KW"/>
</dbReference>
<organism evidence="3 4">
    <name type="scientific">Lepidopterella palustris CBS 459.81</name>
    <dbReference type="NCBI Taxonomy" id="1314670"/>
    <lineage>
        <taxon>Eukaryota</taxon>
        <taxon>Fungi</taxon>
        <taxon>Dikarya</taxon>
        <taxon>Ascomycota</taxon>
        <taxon>Pezizomycotina</taxon>
        <taxon>Dothideomycetes</taxon>
        <taxon>Pleosporomycetidae</taxon>
        <taxon>Mytilinidiales</taxon>
        <taxon>Argynnaceae</taxon>
        <taxon>Lepidopterella</taxon>
    </lineage>
</organism>
<reference evidence="3 4" key="1">
    <citation type="journal article" date="2016" name="Nat. Commun.">
        <title>Ectomycorrhizal ecology is imprinted in the genome of the dominant symbiotic fungus Cenococcum geophilum.</title>
        <authorList>
            <consortium name="DOE Joint Genome Institute"/>
            <person name="Peter M."/>
            <person name="Kohler A."/>
            <person name="Ohm R.A."/>
            <person name="Kuo A."/>
            <person name="Krutzmann J."/>
            <person name="Morin E."/>
            <person name="Arend M."/>
            <person name="Barry K.W."/>
            <person name="Binder M."/>
            <person name="Choi C."/>
            <person name="Clum A."/>
            <person name="Copeland A."/>
            <person name="Grisel N."/>
            <person name="Haridas S."/>
            <person name="Kipfer T."/>
            <person name="LaButti K."/>
            <person name="Lindquist E."/>
            <person name="Lipzen A."/>
            <person name="Maire R."/>
            <person name="Meier B."/>
            <person name="Mihaltcheva S."/>
            <person name="Molinier V."/>
            <person name="Murat C."/>
            <person name="Poggeler S."/>
            <person name="Quandt C.A."/>
            <person name="Sperisen C."/>
            <person name="Tritt A."/>
            <person name="Tisserant E."/>
            <person name="Crous P.W."/>
            <person name="Henrissat B."/>
            <person name="Nehls U."/>
            <person name="Egli S."/>
            <person name="Spatafora J.W."/>
            <person name="Grigoriev I.V."/>
            <person name="Martin F.M."/>
        </authorList>
    </citation>
    <scope>NUCLEOTIDE SEQUENCE [LARGE SCALE GENOMIC DNA]</scope>
    <source>
        <strain evidence="3 4">CBS 459.81</strain>
    </source>
</reference>
<protein>
    <recommendedName>
        <fullName evidence="2">Alpha/beta hydrolase fold-3 domain-containing protein</fullName>
    </recommendedName>
</protein>
<evidence type="ECO:0000313" key="4">
    <source>
        <dbReference type="Proteomes" id="UP000250266"/>
    </source>
</evidence>
<dbReference type="AlphaFoldDB" id="A0A8E2JBJ2"/>
<sequence length="315" mass="34153">MSLPYDAEFAALAGPQLKTQSVVLPVHDVKARRARMEAFVAGGRPDLPADVEQTIYHVKGSDGYEVPVYHLRKKDALPGSGPTPAILHMHGGGYIGVSAEDATPSIAAYVSHSGIPIFSVDYRLAPENPFPIPLEDCWNSLLWLHSQAEKFDIDISRIAIMGESAGGGLAAGLAPLARDRGLSPPLAKQILIYPMLDDRLKSDHTGGLAIFAVEDVITGWSAYLGPKYETDDVSPYAAAARLTDVKGLPPLYLDVGHLDMFVHENWAYVQKYVAASIPTEFHLYTGVPHAFHRFAPTARVTKRAFANRVGAMLSI</sequence>
<keyword evidence="1" id="KW-0378">Hydrolase</keyword>
<accession>A0A8E2JBJ2</accession>
<dbReference type="InterPro" id="IPR050300">
    <property type="entry name" value="GDXG_lipolytic_enzyme"/>
</dbReference>
<name>A0A8E2JBJ2_9PEZI</name>
<dbReference type="Pfam" id="PF07859">
    <property type="entry name" value="Abhydrolase_3"/>
    <property type="match status" value="1"/>
</dbReference>
<dbReference type="PANTHER" id="PTHR48081:SF8">
    <property type="entry name" value="ALPHA_BETA HYDROLASE FOLD-3 DOMAIN-CONTAINING PROTEIN-RELATED"/>
    <property type="match status" value="1"/>
</dbReference>
<dbReference type="OrthoDB" id="433474at2759"/>
<dbReference type="Gene3D" id="3.40.50.1820">
    <property type="entry name" value="alpha/beta hydrolase"/>
    <property type="match status" value="1"/>
</dbReference>